<protein>
    <recommendedName>
        <fullName evidence="2">DUF5050 domain-containing protein</fullName>
    </recommendedName>
</protein>
<accession>A0A644YSP7</accession>
<reference evidence="1" key="1">
    <citation type="submission" date="2019-08" db="EMBL/GenBank/DDBJ databases">
        <authorList>
            <person name="Kucharzyk K."/>
            <person name="Murdoch R.W."/>
            <person name="Higgins S."/>
            <person name="Loffler F."/>
        </authorList>
    </citation>
    <scope>NUCLEOTIDE SEQUENCE</scope>
</reference>
<comment type="caution">
    <text evidence="1">The sequence shown here is derived from an EMBL/GenBank/DDBJ whole genome shotgun (WGS) entry which is preliminary data.</text>
</comment>
<dbReference type="AlphaFoldDB" id="A0A644YSP7"/>
<organism evidence="1">
    <name type="scientific">bioreactor metagenome</name>
    <dbReference type="NCBI Taxonomy" id="1076179"/>
    <lineage>
        <taxon>unclassified sequences</taxon>
        <taxon>metagenomes</taxon>
        <taxon>ecological metagenomes</taxon>
    </lineage>
</organism>
<dbReference type="EMBL" id="VSSQ01005946">
    <property type="protein sequence ID" value="MPM30988.1"/>
    <property type="molecule type" value="Genomic_DNA"/>
</dbReference>
<dbReference type="InterPro" id="IPR011044">
    <property type="entry name" value="Quino_amine_DH_bsu"/>
</dbReference>
<dbReference type="SUPFAM" id="SSF50969">
    <property type="entry name" value="YVTN repeat-like/Quinoprotein amine dehydrogenase"/>
    <property type="match status" value="1"/>
</dbReference>
<name>A0A644YSP7_9ZZZZ</name>
<evidence type="ECO:0000313" key="1">
    <source>
        <dbReference type="EMBL" id="MPM30988.1"/>
    </source>
</evidence>
<sequence length="238" mass="27437">MYDVINNNYQRLSDDIYAISYIIPRGDSLYLVAVPRGGYCVLNLFIYDKVNGALENISSDPNFTIQKAYYDPRTDQLLVSGYDFIEDSKRRDEQSEENHTPCKNDIYLVEDGKFTYLFSTSEHEMGKIVMHNDEVIYSINEIENPYQTDLTNYAGFSYNLFNKTHSLAKLPSFASDLSMRKIVYHSGDNFYYIGSNERCVAKLVYVSLKTNKEKVIYEIGLGLQSTISSVHMVSYDHQ</sequence>
<evidence type="ECO:0008006" key="2">
    <source>
        <dbReference type="Google" id="ProtNLM"/>
    </source>
</evidence>
<proteinExistence type="predicted"/>
<gene>
    <name evidence="1" type="ORF">SDC9_77541</name>
</gene>